<dbReference type="InterPro" id="IPR049227">
    <property type="entry name" value="DUF6824"/>
</dbReference>
<dbReference type="Proteomes" id="UP001295423">
    <property type="component" value="Unassembled WGS sequence"/>
</dbReference>
<dbReference type="EMBL" id="CAKOGP040000668">
    <property type="protein sequence ID" value="CAJ1937966.1"/>
    <property type="molecule type" value="Genomic_DNA"/>
</dbReference>
<protein>
    <recommendedName>
        <fullName evidence="2">DUF6824 domain-containing protein</fullName>
    </recommendedName>
</protein>
<dbReference type="Pfam" id="PF20710">
    <property type="entry name" value="DUF6824"/>
    <property type="match status" value="1"/>
</dbReference>
<keyword evidence="4" id="KW-1185">Reference proteome</keyword>
<dbReference type="AlphaFoldDB" id="A0AAD2CP50"/>
<evidence type="ECO:0000259" key="2">
    <source>
        <dbReference type="Pfam" id="PF20710"/>
    </source>
</evidence>
<organism evidence="3 4">
    <name type="scientific">Cylindrotheca closterium</name>
    <dbReference type="NCBI Taxonomy" id="2856"/>
    <lineage>
        <taxon>Eukaryota</taxon>
        <taxon>Sar</taxon>
        <taxon>Stramenopiles</taxon>
        <taxon>Ochrophyta</taxon>
        <taxon>Bacillariophyta</taxon>
        <taxon>Bacillariophyceae</taxon>
        <taxon>Bacillariophycidae</taxon>
        <taxon>Bacillariales</taxon>
        <taxon>Bacillariaceae</taxon>
        <taxon>Cylindrotheca</taxon>
    </lineage>
</organism>
<gene>
    <name evidence="3" type="ORF">CYCCA115_LOCUS5907</name>
</gene>
<evidence type="ECO:0000256" key="1">
    <source>
        <dbReference type="SAM" id="MobiDB-lite"/>
    </source>
</evidence>
<reference evidence="3" key="1">
    <citation type="submission" date="2023-08" db="EMBL/GenBank/DDBJ databases">
        <authorList>
            <person name="Audoor S."/>
            <person name="Bilcke G."/>
        </authorList>
    </citation>
    <scope>NUCLEOTIDE SEQUENCE</scope>
</reference>
<feature type="region of interest" description="Disordered" evidence="1">
    <location>
        <begin position="267"/>
        <end position="286"/>
    </location>
</feature>
<comment type="caution">
    <text evidence="3">The sequence shown here is derived from an EMBL/GenBank/DDBJ whole genome shotgun (WGS) entry which is preliminary data.</text>
</comment>
<proteinExistence type="predicted"/>
<sequence>MGSRRIPATSSYFKDLQFWDLYTITTVIRMQPNKKEVKKAATTASKAKANATANDLTQDVRPYDILCGRSKTCFNNIGNRRFRITIGMNVKKYDLLANRTERGKFIVELSRTLREEAGYRFFRVSKKNGKVELSDDEIRAKIGHALRDLSITQANAAEAAAAKSVTSYEETKKFTPTIKSEAKVVSPDAQVRRVTNDFHTDSNGMLMPIPQCPDLQKDAIIDSSETSQEIPKNIYFSPQQDLLPGSEVAPQSPKILFIESNFTTEQETSIGKPIPIEQDSSSESSVHKDKEVACDDYHLMPLNFDEHDDHDTDMLEPIPLDMLPEYYADSFNKNPFYMDHGEDNDNSEEICNKIRKMQGFPSFASRKHETMSAGSADDHMITSDDAVGYLAMDVSILA</sequence>
<evidence type="ECO:0000313" key="3">
    <source>
        <dbReference type="EMBL" id="CAJ1937966.1"/>
    </source>
</evidence>
<accession>A0AAD2CP50</accession>
<name>A0AAD2CP50_9STRA</name>
<feature type="domain" description="DUF6824" evidence="2">
    <location>
        <begin position="64"/>
        <end position="148"/>
    </location>
</feature>
<evidence type="ECO:0000313" key="4">
    <source>
        <dbReference type="Proteomes" id="UP001295423"/>
    </source>
</evidence>